<dbReference type="PANTHER" id="PTHR45527">
    <property type="entry name" value="NONRIBOSOMAL PEPTIDE SYNTHETASE"/>
    <property type="match status" value="1"/>
</dbReference>
<evidence type="ECO:0000256" key="1">
    <source>
        <dbReference type="ARBA" id="ARBA00022450"/>
    </source>
</evidence>
<feature type="domain" description="Carrier" evidence="3">
    <location>
        <begin position="1"/>
        <end position="72"/>
    </location>
</feature>
<dbReference type="GO" id="GO:0005829">
    <property type="term" value="C:cytosol"/>
    <property type="evidence" value="ECO:0007669"/>
    <property type="project" value="TreeGrafter"/>
</dbReference>
<dbReference type="SUPFAM" id="SSF47336">
    <property type="entry name" value="ACP-like"/>
    <property type="match status" value="1"/>
</dbReference>
<evidence type="ECO:0000256" key="2">
    <source>
        <dbReference type="ARBA" id="ARBA00022553"/>
    </source>
</evidence>
<evidence type="ECO:0000313" key="4">
    <source>
        <dbReference type="EMBL" id="GIF83664.1"/>
    </source>
</evidence>
<dbReference type="PANTHER" id="PTHR45527:SF1">
    <property type="entry name" value="FATTY ACID SYNTHASE"/>
    <property type="match status" value="1"/>
</dbReference>
<keyword evidence="2" id="KW-0597">Phosphoprotein</keyword>
<name>A0A8J3JV30_9ACTN</name>
<dbReference type="Gene3D" id="1.10.1200.10">
    <property type="entry name" value="ACP-like"/>
    <property type="match status" value="1"/>
</dbReference>
<dbReference type="Pfam" id="PF00550">
    <property type="entry name" value="PP-binding"/>
    <property type="match status" value="1"/>
</dbReference>
<dbReference type="AlphaFoldDB" id="A0A8J3JV30"/>
<reference evidence="4 5" key="1">
    <citation type="submission" date="2021-01" db="EMBL/GenBank/DDBJ databases">
        <title>Whole genome shotgun sequence of Catellatospora bangladeshensis NBRC 107357.</title>
        <authorList>
            <person name="Komaki H."/>
            <person name="Tamura T."/>
        </authorList>
    </citation>
    <scope>NUCLEOTIDE SEQUENCE [LARGE SCALE GENOMIC DNA]</scope>
    <source>
        <strain evidence="4 5">NBRC 107357</strain>
    </source>
</reference>
<dbReference type="SMART" id="SM00823">
    <property type="entry name" value="PKS_PP"/>
    <property type="match status" value="1"/>
</dbReference>
<keyword evidence="5" id="KW-1185">Reference proteome</keyword>
<proteinExistence type="predicted"/>
<comment type="caution">
    <text evidence="4">The sequence shown here is derived from an EMBL/GenBank/DDBJ whole genome shotgun (WGS) entry which is preliminary data.</text>
</comment>
<dbReference type="InterPro" id="IPR020806">
    <property type="entry name" value="PKS_PP-bd"/>
</dbReference>
<dbReference type="GO" id="GO:0043041">
    <property type="term" value="P:amino acid activation for nonribosomal peptide biosynthetic process"/>
    <property type="evidence" value="ECO:0007669"/>
    <property type="project" value="TreeGrafter"/>
</dbReference>
<evidence type="ECO:0000313" key="5">
    <source>
        <dbReference type="Proteomes" id="UP000601223"/>
    </source>
</evidence>
<dbReference type="Proteomes" id="UP000601223">
    <property type="component" value="Unassembled WGS sequence"/>
</dbReference>
<dbReference type="PROSITE" id="PS00012">
    <property type="entry name" value="PHOSPHOPANTETHEINE"/>
    <property type="match status" value="1"/>
</dbReference>
<gene>
    <name evidence="4" type="ORF">Cba03nite_50130</name>
</gene>
<dbReference type="RefSeq" id="WP_203750822.1">
    <property type="nucleotide sequence ID" value="NZ_BONF01000030.1"/>
</dbReference>
<dbReference type="GO" id="GO:0031177">
    <property type="term" value="F:phosphopantetheine binding"/>
    <property type="evidence" value="ECO:0007669"/>
    <property type="project" value="InterPro"/>
</dbReference>
<sequence length="73" mass="7929">MNAHDIVDIFRRILETNDIDVDSDFFQLGGDSLTATRILSAVARRTGTELTFDDFMAAPTPGSLSEKLAVVAV</sequence>
<keyword evidence="1" id="KW-0596">Phosphopantetheine</keyword>
<dbReference type="InterPro" id="IPR009081">
    <property type="entry name" value="PP-bd_ACP"/>
</dbReference>
<dbReference type="GO" id="GO:0044550">
    <property type="term" value="P:secondary metabolite biosynthetic process"/>
    <property type="evidence" value="ECO:0007669"/>
    <property type="project" value="TreeGrafter"/>
</dbReference>
<accession>A0A8J3JV30</accession>
<protein>
    <recommendedName>
        <fullName evidence="3">Carrier domain-containing protein</fullName>
    </recommendedName>
</protein>
<organism evidence="4 5">
    <name type="scientific">Catellatospora bangladeshensis</name>
    <dbReference type="NCBI Taxonomy" id="310355"/>
    <lineage>
        <taxon>Bacteria</taxon>
        <taxon>Bacillati</taxon>
        <taxon>Actinomycetota</taxon>
        <taxon>Actinomycetes</taxon>
        <taxon>Micromonosporales</taxon>
        <taxon>Micromonosporaceae</taxon>
        <taxon>Catellatospora</taxon>
    </lineage>
</organism>
<dbReference type="EMBL" id="BONF01000030">
    <property type="protein sequence ID" value="GIF83664.1"/>
    <property type="molecule type" value="Genomic_DNA"/>
</dbReference>
<dbReference type="PROSITE" id="PS50075">
    <property type="entry name" value="CARRIER"/>
    <property type="match status" value="1"/>
</dbReference>
<evidence type="ECO:0000259" key="3">
    <source>
        <dbReference type="PROSITE" id="PS50075"/>
    </source>
</evidence>
<dbReference type="InterPro" id="IPR036736">
    <property type="entry name" value="ACP-like_sf"/>
</dbReference>
<dbReference type="InterPro" id="IPR006162">
    <property type="entry name" value="Ppantetheine_attach_site"/>
</dbReference>